<reference evidence="3" key="1">
    <citation type="journal article" date="2019" name="Int. J. Syst. Evol. Microbiol.">
        <title>The Global Catalogue of Microorganisms (GCM) 10K type strain sequencing project: providing services to taxonomists for standard genome sequencing and annotation.</title>
        <authorList>
            <consortium name="The Broad Institute Genomics Platform"/>
            <consortium name="The Broad Institute Genome Sequencing Center for Infectious Disease"/>
            <person name="Wu L."/>
            <person name="Ma J."/>
        </authorList>
    </citation>
    <scope>NUCLEOTIDE SEQUENCE [LARGE SCALE GENOMIC DNA]</scope>
    <source>
        <strain evidence="3">JCM 16673</strain>
    </source>
</reference>
<comment type="caution">
    <text evidence="2">The sequence shown here is derived from an EMBL/GenBank/DDBJ whole genome shotgun (WGS) entry which is preliminary data.</text>
</comment>
<accession>A0ABP7SUH4</accession>
<keyword evidence="1" id="KW-0732">Signal</keyword>
<proteinExistence type="predicted"/>
<feature type="signal peptide" evidence="1">
    <location>
        <begin position="1"/>
        <end position="17"/>
    </location>
</feature>
<evidence type="ECO:0008006" key="4">
    <source>
        <dbReference type="Google" id="ProtNLM"/>
    </source>
</evidence>
<name>A0ABP7SUH4_9BURK</name>
<dbReference type="NCBIfam" id="NF047637">
    <property type="entry name" value="lipo_CC0125"/>
    <property type="match status" value="1"/>
</dbReference>
<dbReference type="EMBL" id="BAAAZE010000005">
    <property type="protein sequence ID" value="GAA4016669.1"/>
    <property type="molecule type" value="Genomic_DNA"/>
</dbReference>
<organism evidence="2 3">
    <name type="scientific">Actimicrobium antarcticum</name>
    <dbReference type="NCBI Taxonomy" id="1051899"/>
    <lineage>
        <taxon>Bacteria</taxon>
        <taxon>Pseudomonadati</taxon>
        <taxon>Pseudomonadota</taxon>
        <taxon>Betaproteobacteria</taxon>
        <taxon>Burkholderiales</taxon>
        <taxon>Oxalobacteraceae</taxon>
        <taxon>Actimicrobium</taxon>
    </lineage>
</organism>
<evidence type="ECO:0000313" key="3">
    <source>
        <dbReference type="Proteomes" id="UP001501353"/>
    </source>
</evidence>
<evidence type="ECO:0000256" key="1">
    <source>
        <dbReference type="SAM" id="SignalP"/>
    </source>
</evidence>
<feature type="chain" id="PRO_5045195657" description="Lipoprotein" evidence="1">
    <location>
        <begin position="18"/>
        <end position="166"/>
    </location>
</feature>
<dbReference type="PROSITE" id="PS51257">
    <property type="entry name" value="PROKAR_LIPOPROTEIN"/>
    <property type="match status" value="1"/>
</dbReference>
<sequence length="166" mass="17603">MKKLLAILMAVLLAACATPYGKYGLLGGYTDSRIDENTFSISVDNNGMTSKQVTSMQALYRAAELTVEHGFDYFVVGSTANNARSISMVTPGNSTSNTTINSYGSTALATTTTRYTPSTIVPIELPNSTLVIKAFKGVKPEGIGTAYDAKSVLKYLGPQVLGEKGK</sequence>
<protein>
    <recommendedName>
        <fullName evidence="4">Lipoprotein</fullName>
    </recommendedName>
</protein>
<evidence type="ECO:0000313" key="2">
    <source>
        <dbReference type="EMBL" id="GAA4016669.1"/>
    </source>
</evidence>
<gene>
    <name evidence="2" type="ORF">GCM10022212_09890</name>
</gene>
<dbReference type="Proteomes" id="UP001501353">
    <property type="component" value="Unassembled WGS sequence"/>
</dbReference>
<keyword evidence="3" id="KW-1185">Reference proteome</keyword>
<dbReference type="RefSeq" id="WP_344762134.1">
    <property type="nucleotide sequence ID" value="NZ_BAAAZE010000005.1"/>
</dbReference>